<dbReference type="OrthoDB" id="436852at2759"/>
<dbReference type="InterPro" id="IPR000571">
    <property type="entry name" value="Znf_CCCH"/>
</dbReference>
<feature type="compositionally biased region" description="Low complexity" evidence="7">
    <location>
        <begin position="1383"/>
        <end position="1403"/>
    </location>
</feature>
<dbReference type="PROSITE" id="PS50103">
    <property type="entry name" value="ZF_C3H1"/>
    <property type="match status" value="4"/>
</dbReference>
<feature type="compositionally biased region" description="Polar residues" evidence="7">
    <location>
        <begin position="1524"/>
        <end position="1552"/>
    </location>
</feature>
<feature type="region of interest" description="Disordered" evidence="7">
    <location>
        <begin position="1338"/>
        <end position="1360"/>
    </location>
</feature>
<feature type="compositionally biased region" description="Basic and acidic residues" evidence="7">
    <location>
        <begin position="1650"/>
        <end position="1663"/>
    </location>
</feature>
<keyword evidence="5" id="KW-0238">DNA-binding</keyword>
<dbReference type="GO" id="GO:0003677">
    <property type="term" value="F:DNA binding"/>
    <property type="evidence" value="ECO:0007669"/>
    <property type="project" value="UniProtKB-KW"/>
</dbReference>
<evidence type="ECO:0000256" key="4">
    <source>
        <dbReference type="ARBA" id="ARBA00022833"/>
    </source>
</evidence>
<name>A0A2T3AXN1_AMORE</name>
<feature type="region of interest" description="Disordered" evidence="7">
    <location>
        <begin position="536"/>
        <end position="615"/>
    </location>
</feature>
<dbReference type="Gene3D" id="4.10.1000.10">
    <property type="entry name" value="Zinc finger, CCCH-type"/>
    <property type="match status" value="2"/>
</dbReference>
<feature type="zinc finger region" description="C3H1-type" evidence="6">
    <location>
        <begin position="749"/>
        <end position="776"/>
    </location>
</feature>
<feature type="compositionally biased region" description="Basic and acidic residues" evidence="7">
    <location>
        <begin position="1582"/>
        <end position="1606"/>
    </location>
</feature>
<feature type="region of interest" description="Disordered" evidence="7">
    <location>
        <begin position="112"/>
        <end position="339"/>
    </location>
</feature>
<feature type="region of interest" description="Disordered" evidence="7">
    <location>
        <begin position="707"/>
        <end position="745"/>
    </location>
</feature>
<dbReference type="GO" id="GO:0003729">
    <property type="term" value="F:mRNA binding"/>
    <property type="evidence" value="ECO:0007669"/>
    <property type="project" value="UniProtKB-ARBA"/>
</dbReference>
<feature type="compositionally biased region" description="Basic residues" evidence="7">
    <location>
        <begin position="116"/>
        <end position="127"/>
    </location>
</feature>
<dbReference type="SUPFAM" id="SSF54160">
    <property type="entry name" value="Chromo domain-like"/>
    <property type="match status" value="1"/>
</dbReference>
<dbReference type="SMART" id="SM00298">
    <property type="entry name" value="CHROMO"/>
    <property type="match status" value="1"/>
</dbReference>
<evidence type="ECO:0000313" key="10">
    <source>
        <dbReference type="EMBL" id="PSS14801.1"/>
    </source>
</evidence>
<dbReference type="PROSITE" id="PS50013">
    <property type="entry name" value="CHROMO_2"/>
    <property type="match status" value="1"/>
</dbReference>
<dbReference type="Proteomes" id="UP000241818">
    <property type="component" value="Unassembled WGS sequence"/>
</dbReference>
<feature type="compositionally biased region" description="Polar residues" evidence="7">
    <location>
        <begin position="541"/>
        <end position="552"/>
    </location>
</feature>
<dbReference type="RefSeq" id="XP_024719400.1">
    <property type="nucleotide sequence ID" value="XM_024864224.1"/>
</dbReference>
<feature type="zinc finger region" description="C3H1-type" evidence="6">
    <location>
        <begin position="657"/>
        <end position="684"/>
    </location>
</feature>
<reference evidence="10 11" key="1">
    <citation type="journal article" date="2018" name="New Phytol.">
        <title>Comparative genomics and transcriptomics depict ericoid mycorrhizal fungi as versatile saprotrophs and plant mutualists.</title>
        <authorList>
            <person name="Martino E."/>
            <person name="Morin E."/>
            <person name="Grelet G.A."/>
            <person name="Kuo A."/>
            <person name="Kohler A."/>
            <person name="Daghino S."/>
            <person name="Barry K.W."/>
            <person name="Cichocki N."/>
            <person name="Clum A."/>
            <person name="Dockter R.B."/>
            <person name="Hainaut M."/>
            <person name="Kuo R.C."/>
            <person name="LaButti K."/>
            <person name="Lindahl B.D."/>
            <person name="Lindquist E.A."/>
            <person name="Lipzen A."/>
            <person name="Khouja H.R."/>
            <person name="Magnuson J."/>
            <person name="Murat C."/>
            <person name="Ohm R.A."/>
            <person name="Singer S.W."/>
            <person name="Spatafora J.W."/>
            <person name="Wang M."/>
            <person name="Veneault-Fourrey C."/>
            <person name="Henrissat B."/>
            <person name="Grigoriev I.V."/>
            <person name="Martin F.M."/>
            <person name="Perotto S."/>
        </authorList>
    </citation>
    <scope>NUCLEOTIDE SEQUENCE [LARGE SCALE GENOMIC DNA]</scope>
    <source>
        <strain evidence="10 11">ATCC 22711</strain>
    </source>
</reference>
<dbReference type="InterPro" id="IPR050974">
    <property type="entry name" value="Plant_ZF_CCCH"/>
</dbReference>
<evidence type="ECO:0000259" key="8">
    <source>
        <dbReference type="PROSITE" id="PS50013"/>
    </source>
</evidence>
<evidence type="ECO:0000256" key="2">
    <source>
        <dbReference type="ARBA" id="ARBA00022723"/>
    </source>
</evidence>
<feature type="compositionally biased region" description="Basic and acidic residues" evidence="7">
    <location>
        <begin position="604"/>
        <end position="615"/>
    </location>
</feature>
<dbReference type="SUPFAM" id="SSF90229">
    <property type="entry name" value="CCCH zinc finger"/>
    <property type="match status" value="2"/>
</dbReference>
<keyword evidence="3 6" id="KW-0863">Zinc-finger</keyword>
<feature type="region of interest" description="Disordered" evidence="7">
    <location>
        <begin position="404"/>
        <end position="454"/>
    </location>
</feature>
<feature type="domain" description="C3H1-type" evidence="9">
    <location>
        <begin position="657"/>
        <end position="684"/>
    </location>
</feature>
<dbReference type="Pfam" id="PF00642">
    <property type="entry name" value="zf-CCCH"/>
    <property type="match status" value="2"/>
</dbReference>
<feature type="domain" description="C3H1-type" evidence="9">
    <location>
        <begin position="494"/>
        <end position="517"/>
    </location>
</feature>
<evidence type="ECO:0000259" key="9">
    <source>
        <dbReference type="PROSITE" id="PS50103"/>
    </source>
</evidence>
<dbReference type="GO" id="GO:0008270">
    <property type="term" value="F:zinc ion binding"/>
    <property type="evidence" value="ECO:0007669"/>
    <property type="project" value="UniProtKB-KW"/>
</dbReference>
<dbReference type="InParanoid" id="A0A2T3AXN1"/>
<dbReference type="InterPro" id="IPR016197">
    <property type="entry name" value="Chromo-like_dom_sf"/>
</dbReference>
<feature type="compositionally biased region" description="Polar residues" evidence="7">
    <location>
        <begin position="1339"/>
        <end position="1349"/>
    </location>
</feature>
<feature type="compositionally biased region" description="Basic and acidic residues" evidence="7">
    <location>
        <begin position="718"/>
        <end position="732"/>
    </location>
</feature>
<feature type="compositionally biased region" description="Polar residues" evidence="7">
    <location>
        <begin position="811"/>
        <end position="831"/>
    </location>
</feature>
<feature type="zinc finger region" description="C3H1-type" evidence="6">
    <location>
        <begin position="618"/>
        <end position="646"/>
    </location>
</feature>
<keyword evidence="2 6" id="KW-0479">Metal-binding</keyword>
<feature type="compositionally biased region" description="Polar residues" evidence="7">
    <location>
        <begin position="1612"/>
        <end position="1621"/>
    </location>
</feature>
<dbReference type="CDD" id="cd18966">
    <property type="entry name" value="chromodomain"/>
    <property type="match status" value="1"/>
</dbReference>
<evidence type="ECO:0000256" key="7">
    <source>
        <dbReference type="SAM" id="MobiDB-lite"/>
    </source>
</evidence>
<dbReference type="PANTHER" id="PTHR12506:SF50">
    <property type="entry name" value="ZINC FINGER CCCH DOMAIN-CONTAINING PROTEIN 26"/>
    <property type="match status" value="1"/>
</dbReference>
<feature type="region of interest" description="Disordered" evidence="7">
    <location>
        <begin position="1383"/>
        <end position="1480"/>
    </location>
</feature>
<dbReference type="PANTHER" id="PTHR12506">
    <property type="entry name" value="PROTEIN PHOSPHATASE RELATED"/>
    <property type="match status" value="1"/>
</dbReference>
<dbReference type="STRING" id="857342.A0A2T3AXN1"/>
<keyword evidence="11" id="KW-1185">Reference proteome</keyword>
<dbReference type="InterPro" id="IPR000953">
    <property type="entry name" value="Chromo/chromo_shadow_dom"/>
</dbReference>
<feature type="region of interest" description="Disordered" evidence="7">
    <location>
        <begin position="806"/>
        <end position="865"/>
    </location>
</feature>
<dbReference type="Pfam" id="PF00385">
    <property type="entry name" value="Chromo"/>
    <property type="match status" value="1"/>
</dbReference>
<accession>A0A2T3AXN1</accession>
<evidence type="ECO:0000256" key="6">
    <source>
        <dbReference type="PROSITE-ProRule" id="PRU00723"/>
    </source>
</evidence>
<feature type="compositionally biased region" description="Low complexity" evidence="7">
    <location>
        <begin position="582"/>
        <end position="596"/>
    </location>
</feature>
<feature type="compositionally biased region" description="Basic and acidic residues" evidence="7">
    <location>
        <begin position="553"/>
        <end position="576"/>
    </location>
</feature>
<feature type="domain" description="Chromo" evidence="8">
    <location>
        <begin position="35"/>
        <end position="94"/>
    </location>
</feature>
<dbReference type="GO" id="GO:0006338">
    <property type="term" value="P:chromatin remodeling"/>
    <property type="evidence" value="ECO:0007669"/>
    <property type="project" value="UniProtKB-ARBA"/>
</dbReference>
<organism evidence="10 11">
    <name type="scientific">Amorphotheca resinae ATCC 22711</name>
    <dbReference type="NCBI Taxonomy" id="857342"/>
    <lineage>
        <taxon>Eukaryota</taxon>
        <taxon>Fungi</taxon>
        <taxon>Dikarya</taxon>
        <taxon>Ascomycota</taxon>
        <taxon>Pezizomycotina</taxon>
        <taxon>Leotiomycetes</taxon>
        <taxon>Helotiales</taxon>
        <taxon>Amorphothecaceae</taxon>
        <taxon>Amorphotheca</taxon>
    </lineage>
</organism>
<dbReference type="GeneID" id="36572305"/>
<sequence length="1708" mass="188936">MTERTVAKQSRAALDDDDISITSSQSEQYSSDQEFLVDRILAEKRETDGKLYFLILWAGYPEEKSTWEPKKNIQDRDILKAWKRRKKLETRGVKPAFNLARFNARVAEIAREKADRHRRRKAKRRRLGIPVSPSESSEPENDHHDDDTDSTEAMEVYEPPEDVPETTRRANLPARKPARNQHVGNVERSSGVASAPRRRGSNQQDVESDSSDDANGLFVGDKKRAKQKALQSLLEKRSTRKGPQASDKADRGQAVANVPLNPVADQQRQQRERSSSPEMPLAQQRQGQNREAPAPRPGVSDPPWATNASPGGPSASITGDPATRGVSSASRGKGATRGGALASRNVFSIRGSAKKRPTLIEVSSDPNKEQKLYTNWHIRRKAQLAARDMADAAPDLSALGGLFDPSNPSSLQPLKPATLRKASFPNPKLQESDTRRPSIEVDGQPEISDLGEGPTRIEMPLSIANPTSAPGEPLTSHPPIRPAYVHERHGADAICYFWYNRGSCSKGINCPFLHSDDASLPIAPAPNKKAQEITELEKNKAQQSDASLPSNTPDKRPSHLDEERRERQKEREDVVVHHTPQSNSSLLPDPSTSPTLKDNPTRSLRKESSSRPPWNERDPFNSICHFWHTTGKCKNGSTCRYLHTEDGNLPVAPKPTGKSEKTCRFWIKGGCYAGSKCEYKHPSDLTTVKDSIPARIPEPSPQVAVSKAPRKSVSFAIDKPEHRPETPPEEARNLISTSSKKGLPPELRERYDKTCSFWARNNCHHGENCWYNHFHERDRPKETMVQLQSQDETPIDLTLGNHIHESREQQADTSSSLRQTQRHGISESADTSPKPIYQEAPPPLSKESSVPKTGTIPPPQEKGAMDVALGSRTKELILGNDEPLSIIVDFEDIGDALQQPWGQSFSAIQRLHFLKMCTAQDFAAQRSTLEFLMLWHGSFTSITDKQVLAKIDHVSQHLRLCSGGFISACKNFNVLIYPAMEEWGFVGAPTNSSSQDTLRYLIFQSSSEIEKPLASKGSAPTLYGKTLVKSLHGLDYNQLLPRHKKGQVFHFYLLFPESNNPTAEFFASWLRASDNRCKIYSSQKKGSWDFFVKSPDIDAGVVLIHESALAYICELPSLSHLLSPSTANKMFTFWCIGDCSVPDASTLGQITVTRILPHGHAFLLTPSFLIAEPERAYYLIRWFREKLKKSTPGTWKLVCAHNIADYLLDLAVEKSFERDAFCEEHNEKPAKDSMAAKRGLSYEACEARFKCHAAISDMLSKYLDESSDTYESDRMDGDDSPVVYADESISPDDEQALVVWFAGWSITKLEQFRRYTVVGTSPSSSDRAVRMKEIAVIQPPSSKSLTNPGTPIRNPEPTNQASVAESFMEAGKLRALAVAAKLNSSSPNKPPSTTHPTTSTSIPPSKPPLQPVGTLGPYVVSVPKPNSSSDAAPKSPAPSTKATLISVDGSAEIDTNSNSQADDGARRTVQIDDIDDSRDQMDIDAQVLDLIASVQAEEEQRQLPPLVTEGLGNSAEPRVPLSVESATKSTSSASQRGVMISESSPQTGITSPFSPPQLDGSGDERPQYSGSNSGRFGIATDHNGRQLMRPDGHFPPEDRYRDRRTIDGVLQSGPSSRQSPASGDAMDIDPPEEETSRTTSVNTFSIRGRASREKGRKEAGDRVKKEVRYEVTTAWYGRLKAEGKGWEHIYVDGWEKCFRNLGAMQPLA</sequence>
<dbReference type="EMBL" id="KZ679013">
    <property type="protein sequence ID" value="PSS14801.1"/>
    <property type="molecule type" value="Genomic_DNA"/>
</dbReference>
<evidence type="ECO:0000313" key="11">
    <source>
        <dbReference type="Proteomes" id="UP000241818"/>
    </source>
</evidence>
<evidence type="ECO:0008006" key="12">
    <source>
        <dbReference type="Google" id="ProtNLM"/>
    </source>
</evidence>
<evidence type="ECO:0000256" key="3">
    <source>
        <dbReference type="ARBA" id="ARBA00022771"/>
    </source>
</evidence>
<feature type="zinc finger region" description="C3H1-type" evidence="6">
    <location>
        <begin position="494"/>
        <end position="517"/>
    </location>
</feature>
<dbReference type="SMART" id="SM00356">
    <property type="entry name" value="ZnF_C3H1"/>
    <property type="match status" value="4"/>
</dbReference>
<feature type="compositionally biased region" description="Low complexity" evidence="7">
    <location>
        <begin position="1423"/>
        <end position="1442"/>
    </location>
</feature>
<dbReference type="Gene3D" id="2.40.50.40">
    <property type="match status" value="1"/>
</dbReference>
<feature type="compositionally biased region" description="Basic and acidic residues" evidence="7">
    <location>
        <begin position="430"/>
        <end position="439"/>
    </location>
</feature>
<feature type="domain" description="C3H1-type" evidence="9">
    <location>
        <begin position="749"/>
        <end position="776"/>
    </location>
</feature>
<comment type="subunit">
    <text evidence="1">Component of the NuA4 histone acetyltransferase complex.</text>
</comment>
<dbReference type="InterPro" id="IPR036855">
    <property type="entry name" value="Znf_CCCH_sf"/>
</dbReference>
<gene>
    <name evidence="10" type="ORF">M430DRAFT_20125</name>
</gene>
<keyword evidence="4 6" id="KW-0862">Zinc</keyword>
<proteinExistence type="predicted"/>
<dbReference type="InterPro" id="IPR023780">
    <property type="entry name" value="Chromo_domain"/>
</dbReference>
<feature type="domain" description="C3H1-type" evidence="9">
    <location>
        <begin position="618"/>
        <end position="646"/>
    </location>
</feature>
<evidence type="ECO:0000256" key="1">
    <source>
        <dbReference type="ARBA" id="ARBA00011353"/>
    </source>
</evidence>
<feature type="region of interest" description="Disordered" evidence="7">
    <location>
        <begin position="1497"/>
        <end position="1663"/>
    </location>
</feature>
<evidence type="ECO:0000256" key="5">
    <source>
        <dbReference type="ARBA" id="ARBA00023125"/>
    </source>
</evidence>
<protein>
    <recommendedName>
        <fullName evidence="12">Chromo domain-containing protein</fullName>
    </recommendedName>
</protein>